<evidence type="ECO:0008006" key="3">
    <source>
        <dbReference type="Google" id="ProtNLM"/>
    </source>
</evidence>
<dbReference type="EMBL" id="LQYV01000056">
    <property type="protein sequence ID" value="KYD27197.1"/>
    <property type="molecule type" value="Genomic_DNA"/>
</dbReference>
<dbReference type="PATRIC" id="fig|1422.18.peg.3119"/>
<dbReference type="AlphaFoldDB" id="A0A150MRW1"/>
<dbReference type="PANTHER" id="PTHR37808">
    <property type="entry name" value="SPORE GERMINATION PROTEIN-LIKE PROTEIN YDZR-RELATED"/>
    <property type="match status" value="1"/>
</dbReference>
<protein>
    <recommendedName>
        <fullName evidence="3">Spore germination protein</fullName>
    </recommendedName>
</protein>
<organism evidence="1 2">
    <name type="scientific">Geobacillus stearothermophilus</name>
    <name type="common">Bacillus stearothermophilus</name>
    <dbReference type="NCBI Taxonomy" id="1422"/>
    <lineage>
        <taxon>Bacteria</taxon>
        <taxon>Bacillati</taxon>
        <taxon>Bacillota</taxon>
        <taxon>Bacilli</taxon>
        <taxon>Bacillales</taxon>
        <taxon>Anoxybacillaceae</taxon>
        <taxon>Geobacillus</taxon>
    </lineage>
</organism>
<dbReference type="RefSeq" id="WP_061567348.1">
    <property type="nucleotide sequence ID" value="NZ_JARMSK010000078.1"/>
</dbReference>
<accession>A0A150MRW1</accession>
<gene>
    <name evidence="1" type="ORF">B4109_0567</name>
</gene>
<comment type="caution">
    <text evidence="1">The sequence shown here is derived from an EMBL/GenBank/DDBJ whole genome shotgun (WGS) entry which is preliminary data.</text>
</comment>
<dbReference type="Pfam" id="PF10676">
    <property type="entry name" value="gerPA"/>
    <property type="match status" value="1"/>
</dbReference>
<evidence type="ECO:0000313" key="2">
    <source>
        <dbReference type="Proteomes" id="UP000075424"/>
    </source>
</evidence>
<name>A0A150MRW1_GEOSE</name>
<proteinExistence type="predicted"/>
<dbReference type="PANTHER" id="PTHR37808:SF3">
    <property type="entry name" value="SPORE GERMINATION PROTEIN GERPA-RELATED"/>
    <property type="match status" value="1"/>
</dbReference>
<evidence type="ECO:0000313" key="1">
    <source>
        <dbReference type="EMBL" id="KYD27197.1"/>
    </source>
</evidence>
<dbReference type="Proteomes" id="UP000075424">
    <property type="component" value="Unassembled WGS sequence"/>
</dbReference>
<sequence>MPAFVGIVKLNSIGSSSVFHIGDVFAISPQSVTKTFAGAGSFNTGDGLHIYNYYSNTNTNDADVADENVVGNV</sequence>
<dbReference type="InterPro" id="IPR019618">
    <property type="entry name" value="Spore_germination_GerPA"/>
</dbReference>
<reference evidence="1 2" key="1">
    <citation type="submission" date="2016-01" db="EMBL/GenBank/DDBJ databases">
        <title>Draft Genome Sequences of Seven Thermophilic Sporeformers Isolated from Foods.</title>
        <authorList>
            <person name="Berendsen E.M."/>
            <person name="Wells-Bennik M.H."/>
            <person name="Krawcyk A.O."/>
            <person name="De Jong A."/>
            <person name="Holsappel S."/>
            <person name="Eijlander R.T."/>
            <person name="Kuipers O.P."/>
        </authorList>
    </citation>
    <scope>NUCLEOTIDE SEQUENCE [LARGE SCALE GENOMIC DNA]</scope>
    <source>
        <strain evidence="1 2">B4109</strain>
    </source>
</reference>